<comment type="similarity">
    <text evidence="2">Belongs to the bacterial solute-binding protein 2 family.</text>
</comment>
<dbReference type="SUPFAM" id="SSF53822">
    <property type="entry name" value="Periplasmic binding protein-like I"/>
    <property type="match status" value="1"/>
</dbReference>
<evidence type="ECO:0000256" key="1">
    <source>
        <dbReference type="ARBA" id="ARBA00004418"/>
    </source>
</evidence>
<organism evidence="4 5">
    <name type="scientific">Labrys okinawensis</name>
    <dbReference type="NCBI Taxonomy" id="346911"/>
    <lineage>
        <taxon>Bacteria</taxon>
        <taxon>Pseudomonadati</taxon>
        <taxon>Pseudomonadota</taxon>
        <taxon>Alphaproteobacteria</taxon>
        <taxon>Hyphomicrobiales</taxon>
        <taxon>Xanthobacteraceae</taxon>
        <taxon>Labrys</taxon>
    </lineage>
</organism>
<gene>
    <name evidence="4" type="ORF">C5L14_05995</name>
</gene>
<reference evidence="4 5" key="1">
    <citation type="submission" date="2018-02" db="EMBL/GenBank/DDBJ databases">
        <title>Whole genome sequencing of endophytic bacterium.</title>
        <authorList>
            <person name="Eedara R."/>
            <person name="Podile A.R."/>
        </authorList>
    </citation>
    <scope>NUCLEOTIDE SEQUENCE [LARGE SCALE GENOMIC DNA]</scope>
    <source>
        <strain evidence="4 5">RP1T</strain>
    </source>
</reference>
<evidence type="ECO:0000313" key="4">
    <source>
        <dbReference type="EMBL" id="PRH88769.1"/>
    </source>
</evidence>
<dbReference type="OrthoDB" id="9813037at2"/>
<feature type="domain" description="Periplasmic binding protein" evidence="3">
    <location>
        <begin position="92"/>
        <end position="348"/>
    </location>
</feature>
<dbReference type="AlphaFoldDB" id="A0A2S9QHD6"/>
<comment type="caution">
    <text evidence="4">The sequence shown here is derived from an EMBL/GenBank/DDBJ whole genome shotgun (WGS) entry which is preliminary data.</text>
</comment>
<accession>A0A2S9QHD6</accession>
<evidence type="ECO:0000256" key="2">
    <source>
        <dbReference type="ARBA" id="ARBA00007639"/>
    </source>
</evidence>
<dbReference type="InterPro" id="IPR025997">
    <property type="entry name" value="SBP_2_dom"/>
</dbReference>
<comment type="subcellular location">
    <subcellularLocation>
        <location evidence="1">Periplasm</location>
    </subcellularLocation>
</comment>
<dbReference type="GO" id="GO:0030246">
    <property type="term" value="F:carbohydrate binding"/>
    <property type="evidence" value="ECO:0007669"/>
    <property type="project" value="TreeGrafter"/>
</dbReference>
<name>A0A2S9QHD6_9HYPH</name>
<dbReference type="InterPro" id="IPR050555">
    <property type="entry name" value="Bact_Solute-Bind_Prot2"/>
</dbReference>
<protein>
    <recommendedName>
        <fullName evidence="3">Periplasmic binding protein domain-containing protein</fullName>
    </recommendedName>
</protein>
<dbReference type="EMBL" id="PUEJ01000002">
    <property type="protein sequence ID" value="PRH88769.1"/>
    <property type="molecule type" value="Genomic_DNA"/>
</dbReference>
<keyword evidence="5" id="KW-1185">Reference proteome</keyword>
<sequence>MACDEMGAAVIRPLSLPVRPFDRACGVLAFLVPPPDGVPMTDTFSRRQIVTLLGGLGLAGMSSSALSAPNPKPKPKADPTPVLPVTEGRLRVGVIVPVKDDPFYKACADGAQEAATQIGNLDMAVAAPEKRQVREQALFLNGFVKQKVDAILISPVDAGLLAPLCKRAMIRGIKVVSFEQALPANSRSAHVDPVGNKGKAESFLAMLADDVKDGGDIAILAGGRSGADGQGLVSETMQQWLKPGYGKLKLADTLYDNDNEKAGYASADFVLRQHPNLKGLLVFNPAALVGAAQCVSDRGLAGKVFVTGFGRPAALKAAMSAKAVEGFAASNPVDIGYAAMQIAAALARNTMTTGTGSLVTAGRLGQIALGENGVLTLRPFIVDARNFDKYADL</sequence>
<dbReference type="Pfam" id="PF13407">
    <property type="entry name" value="Peripla_BP_4"/>
    <property type="match status" value="1"/>
</dbReference>
<dbReference type="PANTHER" id="PTHR30036">
    <property type="entry name" value="D-XYLOSE-BINDING PERIPLASMIC PROTEIN"/>
    <property type="match status" value="1"/>
</dbReference>
<evidence type="ECO:0000259" key="3">
    <source>
        <dbReference type="Pfam" id="PF13407"/>
    </source>
</evidence>
<dbReference type="GO" id="GO:0030288">
    <property type="term" value="C:outer membrane-bounded periplasmic space"/>
    <property type="evidence" value="ECO:0007669"/>
    <property type="project" value="TreeGrafter"/>
</dbReference>
<dbReference type="Proteomes" id="UP000237682">
    <property type="component" value="Unassembled WGS sequence"/>
</dbReference>
<dbReference type="InterPro" id="IPR028082">
    <property type="entry name" value="Peripla_BP_I"/>
</dbReference>
<proteinExistence type="inferred from homology"/>
<evidence type="ECO:0000313" key="5">
    <source>
        <dbReference type="Proteomes" id="UP000237682"/>
    </source>
</evidence>
<dbReference type="PANTHER" id="PTHR30036:SF8">
    <property type="entry name" value="ABC-TYPE SUGAR TRANSPORT SYSTEM PERIPLASMIC COMPONENT-LIKE PROTEIN"/>
    <property type="match status" value="1"/>
</dbReference>
<dbReference type="Gene3D" id="3.40.50.2300">
    <property type="match status" value="2"/>
</dbReference>